<dbReference type="Pfam" id="PF00069">
    <property type="entry name" value="Pkinase"/>
    <property type="match status" value="1"/>
</dbReference>
<dbReference type="PROSITE" id="PS50011">
    <property type="entry name" value="PROTEIN_KINASE_DOM"/>
    <property type="match status" value="1"/>
</dbReference>
<dbReference type="EC" id="2.7.11.1" evidence="1"/>
<reference evidence="4" key="1">
    <citation type="journal article" date="2021" name="Mol. Ecol. Resour.">
        <title>Phylogenomic analyses of the genus Drosophila reveals genomic signals of climate adaptation.</title>
        <authorList>
            <person name="Li F."/>
            <person name="Rane R.V."/>
            <person name="Luria V."/>
            <person name="Xiong Z."/>
            <person name="Chen J."/>
            <person name="Li Z."/>
            <person name="Catullo R.A."/>
            <person name="Griffin P.C."/>
            <person name="Schiffer M."/>
            <person name="Pearce S."/>
            <person name="Lee S.F."/>
            <person name="McElroy K."/>
            <person name="Stocker A."/>
            <person name="Shirriffs J."/>
            <person name="Cockerell F."/>
            <person name="Coppin C."/>
            <person name="Sgro C.M."/>
            <person name="Karger A."/>
            <person name="Cain J.W."/>
            <person name="Weber J.A."/>
            <person name="Santpere G."/>
            <person name="Kirschner M.W."/>
            <person name="Hoffmann A.A."/>
            <person name="Oakeshott J.G."/>
            <person name="Zhang G."/>
        </authorList>
    </citation>
    <scope>NUCLEOTIDE SEQUENCE</scope>
    <source>
        <strain evidence="4">BGI-SZ-2011g</strain>
    </source>
</reference>
<dbReference type="GO" id="GO:0005524">
    <property type="term" value="F:ATP binding"/>
    <property type="evidence" value="ECO:0007669"/>
    <property type="project" value="InterPro"/>
</dbReference>
<feature type="domain" description="Protein kinase" evidence="3">
    <location>
        <begin position="17"/>
        <end position="286"/>
    </location>
</feature>
<keyword evidence="5" id="KW-1185">Reference proteome</keyword>
<dbReference type="InterPro" id="IPR011009">
    <property type="entry name" value="Kinase-like_dom_sf"/>
</dbReference>
<feature type="region of interest" description="Disordered" evidence="2">
    <location>
        <begin position="314"/>
        <end position="334"/>
    </location>
</feature>
<dbReference type="PANTHER" id="PTHR11909">
    <property type="entry name" value="CASEIN KINASE-RELATED"/>
    <property type="match status" value="1"/>
</dbReference>
<dbReference type="FunFam" id="1.10.510.10:FF:000596">
    <property type="entry name" value="CK1 family protein kinase"/>
    <property type="match status" value="1"/>
</dbReference>
<dbReference type="SUPFAM" id="SSF56112">
    <property type="entry name" value="Protein kinase-like (PK-like)"/>
    <property type="match status" value="1"/>
</dbReference>
<sequence length="344" mass="40246">MEKIRESEVREFFVGDYKVLGQFDSGSFGDIYLGISLYTGERVAIKVEKAGAPHPQLAYEYRVYRAVRPTLGLPQIYYFSEEDEYCALVMELLGPSLNYLFEFCSRCFTMKTVLMLAEEMLLRLEYVHSRGFVHRDIKPDNFLIGRDVSSKRLHLIDFGLSKKYWDPNTQVHIPYRENCSLTGTARFTSISSHEGVEQSRRDDLISVGYVLVYFLRGNLPWQGIRASTKQQKYERIHEMKRSISNEVLCKGFPSEFLIYLNYCHELGFDADPNYNMLRKLFRQLLFKLCVVKDHIFDWEVLTIKYHRNQRNPGIGLPVPPVKPKRDRGSSGFPIIRNEKCNKWN</sequence>
<comment type="caution">
    <text evidence="4">The sequence shown here is derived from an EMBL/GenBank/DDBJ whole genome shotgun (WGS) entry which is preliminary data.</text>
</comment>
<name>A0AAD4KBR5_9MUSC</name>
<dbReference type="InterPro" id="IPR008271">
    <property type="entry name" value="Ser/Thr_kinase_AS"/>
</dbReference>
<evidence type="ECO:0000256" key="2">
    <source>
        <dbReference type="SAM" id="MobiDB-lite"/>
    </source>
</evidence>
<dbReference type="Gene3D" id="1.10.510.10">
    <property type="entry name" value="Transferase(Phosphotransferase) domain 1"/>
    <property type="match status" value="1"/>
</dbReference>
<dbReference type="PROSITE" id="PS00108">
    <property type="entry name" value="PROTEIN_KINASE_ST"/>
    <property type="match status" value="1"/>
</dbReference>
<dbReference type="AlphaFoldDB" id="A0AAD4KBR5"/>
<protein>
    <recommendedName>
        <fullName evidence="1">non-specific serine/threonine protein kinase</fullName>
        <ecNumber evidence="1">2.7.11.1</ecNumber>
    </recommendedName>
</protein>
<evidence type="ECO:0000313" key="5">
    <source>
        <dbReference type="Proteomes" id="UP001200034"/>
    </source>
</evidence>
<evidence type="ECO:0000256" key="1">
    <source>
        <dbReference type="ARBA" id="ARBA00012513"/>
    </source>
</evidence>
<dbReference type="InterPro" id="IPR000719">
    <property type="entry name" value="Prot_kinase_dom"/>
</dbReference>
<dbReference type="Proteomes" id="UP001200034">
    <property type="component" value="Unassembled WGS sequence"/>
</dbReference>
<proteinExistence type="predicted"/>
<dbReference type="SMART" id="SM00220">
    <property type="entry name" value="S_TKc"/>
    <property type="match status" value="1"/>
</dbReference>
<gene>
    <name evidence="4" type="ORF">KR093_008135</name>
</gene>
<accession>A0AAD4KBR5</accession>
<evidence type="ECO:0000313" key="4">
    <source>
        <dbReference type="EMBL" id="KAH8387607.1"/>
    </source>
</evidence>
<dbReference type="GO" id="GO:0004674">
    <property type="term" value="F:protein serine/threonine kinase activity"/>
    <property type="evidence" value="ECO:0007669"/>
    <property type="project" value="UniProtKB-EC"/>
</dbReference>
<dbReference type="InterPro" id="IPR050235">
    <property type="entry name" value="CK1_Ser-Thr_kinase"/>
</dbReference>
<dbReference type="EMBL" id="JAJJHW010000095">
    <property type="protein sequence ID" value="KAH8387607.1"/>
    <property type="molecule type" value="Genomic_DNA"/>
</dbReference>
<evidence type="ECO:0000259" key="3">
    <source>
        <dbReference type="PROSITE" id="PS50011"/>
    </source>
</evidence>
<dbReference type="CDD" id="cd14016">
    <property type="entry name" value="STKc_CK1"/>
    <property type="match status" value="1"/>
</dbReference>
<organism evidence="4 5">
    <name type="scientific">Drosophila rubida</name>
    <dbReference type="NCBI Taxonomy" id="30044"/>
    <lineage>
        <taxon>Eukaryota</taxon>
        <taxon>Metazoa</taxon>
        <taxon>Ecdysozoa</taxon>
        <taxon>Arthropoda</taxon>
        <taxon>Hexapoda</taxon>
        <taxon>Insecta</taxon>
        <taxon>Pterygota</taxon>
        <taxon>Neoptera</taxon>
        <taxon>Endopterygota</taxon>
        <taxon>Diptera</taxon>
        <taxon>Brachycera</taxon>
        <taxon>Muscomorpha</taxon>
        <taxon>Ephydroidea</taxon>
        <taxon>Drosophilidae</taxon>
        <taxon>Drosophila</taxon>
    </lineage>
</organism>